<comment type="subcellular location">
    <subcellularLocation>
        <location evidence="1 13">Endoplasmic reticulum membrane</location>
        <topology evidence="1 13">Multi-pass membrane protein</topology>
    </subcellularLocation>
</comment>
<dbReference type="PANTHER" id="PTHR12886:SF0">
    <property type="entry name" value="GPI MANNOSYLTRANSFERASE 1"/>
    <property type="match status" value="1"/>
</dbReference>
<dbReference type="UniPathway" id="UPA00196"/>
<dbReference type="RefSeq" id="XP_012679168.2">
    <property type="nucleotide sequence ID" value="XM_012823714.3"/>
</dbReference>
<evidence type="ECO:0000256" key="9">
    <source>
        <dbReference type="ARBA" id="ARBA00022989"/>
    </source>
</evidence>
<evidence type="ECO:0000256" key="7">
    <source>
        <dbReference type="ARBA" id="ARBA00022692"/>
    </source>
</evidence>
<dbReference type="CTD" id="93183"/>
<feature type="transmembrane region" description="Helical" evidence="13">
    <location>
        <begin position="401"/>
        <end position="423"/>
    </location>
</feature>
<keyword evidence="7 13" id="KW-0812">Transmembrane</keyword>
<feature type="transmembrane region" description="Helical" evidence="13">
    <location>
        <begin position="239"/>
        <end position="261"/>
    </location>
</feature>
<evidence type="ECO:0000256" key="6">
    <source>
        <dbReference type="ARBA" id="ARBA00022679"/>
    </source>
</evidence>
<feature type="transmembrane region" description="Helical" evidence="13">
    <location>
        <begin position="371"/>
        <end position="389"/>
    </location>
</feature>
<dbReference type="KEGG" id="char:105896905"/>
<dbReference type="OrthoDB" id="1741594at2759"/>
<evidence type="ECO:0000256" key="1">
    <source>
        <dbReference type="ARBA" id="ARBA00004477"/>
    </source>
</evidence>
<keyword evidence="10 13" id="KW-0472">Membrane</keyword>
<dbReference type="Pfam" id="PF05007">
    <property type="entry name" value="Mannosyl_trans"/>
    <property type="match status" value="1"/>
</dbReference>
<evidence type="ECO:0000256" key="12">
    <source>
        <dbReference type="ARBA" id="ARBA00093608"/>
    </source>
</evidence>
<evidence type="ECO:0000256" key="10">
    <source>
        <dbReference type="ARBA" id="ARBA00023136"/>
    </source>
</evidence>
<keyword evidence="4 13" id="KW-0337">GPI-anchor biosynthesis</keyword>
<dbReference type="InterPro" id="IPR007704">
    <property type="entry name" value="PIG-M"/>
</dbReference>
<dbReference type="PANTHER" id="PTHR12886">
    <property type="entry name" value="PIG-M MANNOSYLTRANSFERASE"/>
    <property type="match status" value="1"/>
</dbReference>
<name>A0A6P3VRB2_CLUHA</name>
<evidence type="ECO:0000313" key="14">
    <source>
        <dbReference type="Proteomes" id="UP000515152"/>
    </source>
</evidence>
<evidence type="ECO:0000256" key="4">
    <source>
        <dbReference type="ARBA" id="ARBA00022502"/>
    </source>
</evidence>
<dbReference type="GO" id="GO:1990529">
    <property type="term" value="C:glycosylphosphatidylinositol-mannosyltransferase I complex"/>
    <property type="evidence" value="ECO:0007669"/>
    <property type="project" value="TreeGrafter"/>
</dbReference>
<accession>A0A6P3VRB2</accession>
<sequence>MWFAGNKGSLYFRKGSSTMGLLVHKALSQLMRTHVLLSFALVMRLLLVGFGIYQDRTMTVKYTDIDYHVFTDASRYVTQGESPYNRSTYRYTPLLAWILTPNIYLTFVFGKLLFVACDVLTGLLIQRLLLLRGLSAESSCLYSALWLLNPLPAGVSSRGNAESLLAALVLGTLLCLERRWLFSGAVLYGLAVHMKIYPVTYALPIALYLQTREQGAGTPGGKRSWTLWGFVRRVLNRDLLMFAFISGGLFCGLTLVFYHIYGWDFLHETYLYHLTRRDIRHNFSPYFYMLYLTAEREWSLVLGLASFLPQVSLLLLSSLAFHTDLSLCCFLNTAIFVTFNKVCTSQYFLWYLCLLPLVIPHLTLSLKKGVGVLALWFAAQALWLAPAYYLEFEGQDTFVLIWLAGLLFLIINTYIMVTIISHYRRIAIPNRPKTD</sequence>
<feature type="transmembrane region" description="Helical" evidence="13">
    <location>
        <begin position="94"/>
        <end position="117"/>
    </location>
</feature>
<keyword evidence="5 13" id="KW-0328">Glycosyltransferase</keyword>
<evidence type="ECO:0000256" key="13">
    <source>
        <dbReference type="RuleBase" id="RU365064"/>
    </source>
</evidence>
<gene>
    <name evidence="15" type="primary">pigm</name>
</gene>
<comment type="function">
    <text evidence="11 13">Catalytic subunit of the glycosylphosphatidylinositol-mannosyltransferase I complex which catalyzes the transfer of the first mannose, via an alpha-1,4 bond from a dolichol-phosphate-mannose (Dol-P-Man) to the glucosaminyl acyl phosphatidylinositol (GlcN-(acyl)PI) intermediate to generate alpha-D-Man-(1-&gt;4)-alpha-D-GlcN-(1-&gt;6)-(1-radyl,2-acyl-sn-glycero-3-phospho)-2-acyl-inositol and participates in the sixth step of the glycosylphosphatidylinositol-anchor biosynthesis.</text>
</comment>
<comment type="pathway">
    <text evidence="2 13">Glycolipid biosynthesis; glycosylphosphatidylinositol-anchor biosynthesis.</text>
</comment>
<evidence type="ECO:0000256" key="11">
    <source>
        <dbReference type="ARBA" id="ARBA00093408"/>
    </source>
</evidence>
<keyword evidence="14" id="KW-1185">Reference proteome</keyword>
<dbReference type="GeneID" id="105896905"/>
<evidence type="ECO:0000256" key="8">
    <source>
        <dbReference type="ARBA" id="ARBA00022824"/>
    </source>
</evidence>
<dbReference type="GO" id="GO:0004376">
    <property type="term" value="F:GPI mannosyltransferase activity"/>
    <property type="evidence" value="ECO:0007669"/>
    <property type="project" value="InterPro"/>
</dbReference>
<evidence type="ECO:0000256" key="3">
    <source>
        <dbReference type="ARBA" id="ARBA00011071"/>
    </source>
</evidence>
<feature type="transmembrane region" description="Helical" evidence="13">
    <location>
        <begin position="348"/>
        <end position="364"/>
    </location>
</feature>
<dbReference type="Proteomes" id="UP000515152">
    <property type="component" value="Chromosome 17"/>
</dbReference>
<dbReference type="GO" id="GO:0005789">
    <property type="term" value="C:endoplasmic reticulum membrane"/>
    <property type="evidence" value="ECO:0007669"/>
    <property type="project" value="UniProtKB-SubCell"/>
</dbReference>
<dbReference type="AlphaFoldDB" id="A0A6P3VRB2"/>
<evidence type="ECO:0000256" key="2">
    <source>
        <dbReference type="ARBA" id="ARBA00004687"/>
    </source>
</evidence>
<comment type="similarity">
    <text evidence="3 13">Belongs to the PIGM family.</text>
</comment>
<dbReference type="GO" id="GO:0006506">
    <property type="term" value="P:GPI anchor biosynthetic process"/>
    <property type="evidence" value="ECO:0007669"/>
    <property type="project" value="UniProtKB-UniPathway"/>
</dbReference>
<keyword evidence="9 13" id="KW-1133">Transmembrane helix</keyword>
<reference evidence="15" key="1">
    <citation type="submission" date="2025-08" db="UniProtKB">
        <authorList>
            <consortium name="RefSeq"/>
        </authorList>
    </citation>
    <scope>IDENTIFICATION</scope>
</reference>
<protein>
    <recommendedName>
        <fullName evidence="12 13">GPI alpha-1,4-mannosyltransferase I, catalytic subunit</fullName>
        <ecNumber evidence="13">2.4.1.-</ecNumber>
    </recommendedName>
    <alternativeName>
        <fullName evidence="13">GPI mannosyltransferase I</fullName>
    </alternativeName>
</protein>
<evidence type="ECO:0000313" key="15">
    <source>
        <dbReference type="RefSeq" id="XP_012679168.2"/>
    </source>
</evidence>
<keyword evidence="8 13" id="KW-0256">Endoplasmic reticulum</keyword>
<keyword evidence="6 13" id="KW-0808">Transferase</keyword>
<evidence type="ECO:0000256" key="5">
    <source>
        <dbReference type="ARBA" id="ARBA00022676"/>
    </source>
</evidence>
<dbReference type="GO" id="GO:0051751">
    <property type="term" value="F:alpha-1,4-mannosyltransferase activity"/>
    <property type="evidence" value="ECO:0007669"/>
    <property type="project" value="InterPro"/>
</dbReference>
<feature type="transmembrane region" description="Helical" evidence="13">
    <location>
        <begin position="323"/>
        <end position="342"/>
    </location>
</feature>
<proteinExistence type="inferred from homology"/>
<dbReference type="EC" id="2.4.1.-" evidence="13"/>
<organism evidence="14 15">
    <name type="scientific">Clupea harengus</name>
    <name type="common">Atlantic herring</name>
    <dbReference type="NCBI Taxonomy" id="7950"/>
    <lineage>
        <taxon>Eukaryota</taxon>
        <taxon>Metazoa</taxon>
        <taxon>Chordata</taxon>
        <taxon>Craniata</taxon>
        <taxon>Vertebrata</taxon>
        <taxon>Euteleostomi</taxon>
        <taxon>Actinopterygii</taxon>
        <taxon>Neopterygii</taxon>
        <taxon>Teleostei</taxon>
        <taxon>Clupei</taxon>
        <taxon>Clupeiformes</taxon>
        <taxon>Clupeoidei</taxon>
        <taxon>Clupeidae</taxon>
        <taxon>Clupea</taxon>
    </lineage>
</organism>
<feature type="transmembrane region" description="Helical" evidence="13">
    <location>
        <begin position="35"/>
        <end position="53"/>
    </location>
</feature>